<dbReference type="Proteomes" id="UP000306477">
    <property type="component" value="Unassembled WGS sequence"/>
</dbReference>
<dbReference type="GO" id="GO:0016787">
    <property type="term" value="F:hydrolase activity"/>
    <property type="evidence" value="ECO:0007669"/>
    <property type="project" value="UniProtKB-KW"/>
</dbReference>
<dbReference type="AlphaFoldDB" id="A0A4S3PKD5"/>
<evidence type="ECO:0000313" key="6">
    <source>
        <dbReference type="Proteomes" id="UP000306477"/>
    </source>
</evidence>
<evidence type="ECO:0000256" key="2">
    <source>
        <dbReference type="ARBA" id="ARBA00022801"/>
    </source>
</evidence>
<dbReference type="EMBL" id="SLUB01000061">
    <property type="protein sequence ID" value="THE09859.1"/>
    <property type="molecule type" value="Genomic_DNA"/>
</dbReference>
<dbReference type="InterPro" id="IPR000086">
    <property type="entry name" value="NUDIX_hydrolase_dom"/>
</dbReference>
<gene>
    <name evidence="5" type="ORF">E1I69_20890</name>
</gene>
<protein>
    <submittedName>
        <fullName evidence="5">NUDIX domain-containing protein</fullName>
    </submittedName>
</protein>
<dbReference type="PANTHER" id="PTHR43046:SF14">
    <property type="entry name" value="MUTT_NUDIX FAMILY PROTEIN"/>
    <property type="match status" value="1"/>
</dbReference>
<dbReference type="SUPFAM" id="SSF55811">
    <property type="entry name" value="Nudix"/>
    <property type="match status" value="1"/>
</dbReference>
<organism evidence="5 6">
    <name type="scientific">Bacillus timonensis</name>
    <dbReference type="NCBI Taxonomy" id="1033734"/>
    <lineage>
        <taxon>Bacteria</taxon>
        <taxon>Bacillati</taxon>
        <taxon>Bacillota</taxon>
        <taxon>Bacilli</taxon>
        <taxon>Bacillales</taxon>
        <taxon>Bacillaceae</taxon>
        <taxon>Bacillus</taxon>
    </lineage>
</organism>
<proteinExistence type="inferred from homology"/>
<comment type="similarity">
    <text evidence="3">Belongs to the Nudix hydrolase family.</text>
</comment>
<comment type="caution">
    <text evidence="5">The sequence shown here is derived from an EMBL/GenBank/DDBJ whole genome shotgun (WGS) entry which is preliminary data.</text>
</comment>
<dbReference type="Gene3D" id="3.90.79.10">
    <property type="entry name" value="Nucleoside Triphosphate Pyrophosphohydrolase"/>
    <property type="match status" value="1"/>
</dbReference>
<dbReference type="RefSeq" id="WP_136381488.1">
    <property type="nucleotide sequence ID" value="NZ_SLUB01000061.1"/>
</dbReference>
<dbReference type="PROSITE" id="PS51462">
    <property type="entry name" value="NUDIX"/>
    <property type="match status" value="1"/>
</dbReference>
<keyword evidence="2 3" id="KW-0378">Hydrolase</keyword>
<evidence type="ECO:0000313" key="5">
    <source>
        <dbReference type="EMBL" id="THE09859.1"/>
    </source>
</evidence>
<keyword evidence="6" id="KW-1185">Reference proteome</keyword>
<evidence type="ECO:0000256" key="1">
    <source>
        <dbReference type="ARBA" id="ARBA00001946"/>
    </source>
</evidence>
<name>A0A4S3PKD5_9BACI</name>
<dbReference type="PANTHER" id="PTHR43046">
    <property type="entry name" value="GDP-MANNOSE MANNOSYL HYDROLASE"/>
    <property type="match status" value="1"/>
</dbReference>
<dbReference type="OrthoDB" id="511483at2"/>
<accession>A0A4S3PKD5</accession>
<sequence>MRDRGSVVLIKDKKVGLIKRNIDDIVYYVFPGGGVEPGESPQECAIREAYEELGVQVKIHECIGTVNYCGTQYFFLSEIIEGTFGTGLGEEFSNQNKNRGSYTPVWIKLDRLAALDVRPKEIVLKVQSRFV</sequence>
<dbReference type="InterPro" id="IPR020084">
    <property type="entry name" value="NUDIX_hydrolase_CS"/>
</dbReference>
<dbReference type="Pfam" id="PF00293">
    <property type="entry name" value="NUDIX"/>
    <property type="match status" value="1"/>
</dbReference>
<dbReference type="InterPro" id="IPR015797">
    <property type="entry name" value="NUDIX_hydrolase-like_dom_sf"/>
</dbReference>
<dbReference type="PROSITE" id="PS00893">
    <property type="entry name" value="NUDIX_BOX"/>
    <property type="match status" value="1"/>
</dbReference>
<dbReference type="CDD" id="cd04669">
    <property type="entry name" value="NUDIX_Hydrolase"/>
    <property type="match status" value="1"/>
</dbReference>
<feature type="domain" description="Nudix hydrolase" evidence="4">
    <location>
        <begin position="1"/>
        <end position="130"/>
    </location>
</feature>
<dbReference type="PRINTS" id="PR00502">
    <property type="entry name" value="NUDIXFAMILY"/>
</dbReference>
<reference evidence="5 6" key="1">
    <citation type="journal article" date="2019" name="Indoor Air">
        <title>Impacts of indoor surface finishes on bacterial viability.</title>
        <authorList>
            <person name="Hu J."/>
            <person name="Maamar S.B."/>
            <person name="Glawe A.J."/>
            <person name="Gottel N."/>
            <person name="Gilbert J.A."/>
            <person name="Hartmann E.M."/>
        </authorList>
    </citation>
    <scope>NUCLEOTIDE SEQUENCE [LARGE SCALE GENOMIC DNA]</scope>
    <source>
        <strain evidence="5 6">AF060A6</strain>
    </source>
</reference>
<comment type="cofactor">
    <cofactor evidence="1">
        <name>Mg(2+)</name>
        <dbReference type="ChEBI" id="CHEBI:18420"/>
    </cofactor>
</comment>
<evidence type="ECO:0000259" key="4">
    <source>
        <dbReference type="PROSITE" id="PS51462"/>
    </source>
</evidence>
<evidence type="ECO:0000256" key="3">
    <source>
        <dbReference type="RuleBase" id="RU003476"/>
    </source>
</evidence>
<dbReference type="InterPro" id="IPR020476">
    <property type="entry name" value="Nudix_hydrolase"/>
</dbReference>